<keyword evidence="4" id="KW-1185">Reference proteome</keyword>
<dbReference type="SUPFAM" id="SSF56112">
    <property type="entry name" value="Protein kinase-like (PK-like)"/>
    <property type="match status" value="1"/>
</dbReference>
<dbReference type="PANTHER" id="PTHR21310:SF13">
    <property type="entry name" value="AMINOGLYCOSIDE PHOSPHOTRANSFERASE DOMAIN-CONTAINING PROTEIN"/>
    <property type="match status" value="1"/>
</dbReference>
<proteinExistence type="predicted"/>
<evidence type="ECO:0000313" key="4">
    <source>
        <dbReference type="Proteomes" id="UP000193240"/>
    </source>
</evidence>
<sequence>MSHANQNGLEWVEGTFGLEPRWKKEPEISTVSQIASRHLKLQHDTVLEVTFHSKGAFTKVYRILTPSASYLMRISLPIDPRHRTESAVATSKFLGQKTSLPMPQVIAYSSDDSNELGFEWMLTTDTDGTTLYKAWRKMSWDSKEAMIKQLAQYQAQMLDNKLQKIGHLYYDASEFEVNQLVTAIHYQGDRIMQNDARGPFNSSFEWLQARLQSVLANQQRILDTSCDEDEIEDAEFALDLAKQLSDILPTIFLPSSGAVESTVLVTSNLTMRNIIIGADGRLATILDWECVPVLPLWRACRLPQFLEERLREERPLKEEYDTDSDEEDDKDDDGLDNEGITDLYWEHLLEFELTQLSKVFHGEMEKRSPEWAALATKSSLKNSFERAVEECDNGWRNKCVKQWVDSLLGGEPQSLTSMMFSYPDLDAASQTDMDWEET</sequence>
<evidence type="ECO:0000259" key="2">
    <source>
        <dbReference type="Pfam" id="PF01636"/>
    </source>
</evidence>
<dbReference type="PANTHER" id="PTHR21310">
    <property type="entry name" value="AMINOGLYCOSIDE PHOSPHOTRANSFERASE-RELATED-RELATED"/>
    <property type="match status" value="1"/>
</dbReference>
<dbReference type="InterPro" id="IPR002575">
    <property type="entry name" value="Aminoglycoside_PTrfase"/>
</dbReference>
<name>A0A1Y2LKK2_EPING</name>
<organism evidence="3 4">
    <name type="scientific">Epicoccum nigrum</name>
    <name type="common">Soil fungus</name>
    <name type="synonym">Epicoccum purpurascens</name>
    <dbReference type="NCBI Taxonomy" id="105696"/>
    <lineage>
        <taxon>Eukaryota</taxon>
        <taxon>Fungi</taxon>
        <taxon>Dikarya</taxon>
        <taxon>Ascomycota</taxon>
        <taxon>Pezizomycotina</taxon>
        <taxon>Dothideomycetes</taxon>
        <taxon>Pleosporomycetidae</taxon>
        <taxon>Pleosporales</taxon>
        <taxon>Pleosporineae</taxon>
        <taxon>Didymellaceae</taxon>
        <taxon>Epicoccum</taxon>
    </lineage>
</organism>
<evidence type="ECO:0000256" key="1">
    <source>
        <dbReference type="SAM" id="MobiDB-lite"/>
    </source>
</evidence>
<reference evidence="3 4" key="1">
    <citation type="journal article" date="2017" name="Genome Announc.">
        <title>Genome sequence of the saprophytic ascomycete Epicoccum nigrum ICMP 19927 strain isolated from New Zealand.</title>
        <authorList>
            <person name="Fokin M."/>
            <person name="Fleetwood D."/>
            <person name="Weir B.S."/>
            <person name="Villas-Boas S.G."/>
        </authorList>
    </citation>
    <scope>NUCLEOTIDE SEQUENCE [LARGE SCALE GENOMIC DNA]</scope>
    <source>
        <strain evidence="3 4">ICMP 19927</strain>
    </source>
</reference>
<feature type="region of interest" description="Disordered" evidence="1">
    <location>
        <begin position="316"/>
        <end position="336"/>
    </location>
</feature>
<protein>
    <recommendedName>
        <fullName evidence="2">Aminoglycoside phosphotransferase domain-containing protein</fullName>
    </recommendedName>
</protein>
<dbReference type="InterPro" id="IPR051678">
    <property type="entry name" value="AGP_Transferase"/>
</dbReference>
<dbReference type="InParanoid" id="A0A1Y2LKK2"/>
<accession>A0A1Y2LKK2</accession>
<dbReference type="EMBL" id="KZ107857">
    <property type="protein sequence ID" value="OSS44446.1"/>
    <property type="molecule type" value="Genomic_DNA"/>
</dbReference>
<dbReference type="AlphaFoldDB" id="A0A1Y2LKK2"/>
<gene>
    <name evidence="3" type="ORF">B5807_10955</name>
</gene>
<dbReference type="STRING" id="105696.A0A1Y2LKK2"/>
<evidence type="ECO:0000313" key="3">
    <source>
        <dbReference type="EMBL" id="OSS44446.1"/>
    </source>
</evidence>
<dbReference type="Pfam" id="PF01636">
    <property type="entry name" value="APH"/>
    <property type="match status" value="1"/>
</dbReference>
<feature type="compositionally biased region" description="Acidic residues" evidence="1">
    <location>
        <begin position="320"/>
        <end position="336"/>
    </location>
</feature>
<dbReference type="Proteomes" id="UP000193240">
    <property type="component" value="Unassembled WGS sequence"/>
</dbReference>
<dbReference type="InterPro" id="IPR011009">
    <property type="entry name" value="Kinase-like_dom_sf"/>
</dbReference>
<feature type="domain" description="Aminoglycoside phosphotransferase" evidence="2">
    <location>
        <begin position="49"/>
        <end position="291"/>
    </location>
</feature>
<dbReference type="OMA" id="WECVSTM"/>